<feature type="chain" id="PRO_5003980113" description="Porin MspA" evidence="2">
    <location>
        <begin position="31"/>
        <end position="235"/>
    </location>
</feature>
<evidence type="ECO:0008006" key="5">
    <source>
        <dbReference type="Google" id="ProtNLM"/>
    </source>
</evidence>
<evidence type="ECO:0000313" key="3">
    <source>
        <dbReference type="EMBL" id="GAC57459.1"/>
    </source>
</evidence>
<evidence type="ECO:0000256" key="2">
    <source>
        <dbReference type="SAM" id="SignalP"/>
    </source>
</evidence>
<dbReference type="EMBL" id="BANT01000019">
    <property type="protein sequence ID" value="GAC57459.1"/>
    <property type="molecule type" value="Genomic_DNA"/>
</dbReference>
<dbReference type="InterPro" id="IPR015286">
    <property type="entry name" value="Porin_fam_mycobact-type"/>
</dbReference>
<sequence length="235" mass="24198">MSITRRTAAAALVAATAVTGLGMGAGTADAARLPGGYYAKNVPGGGKVTIRLSDEYVRHTRSVANNHFSRDVWASGKVRISTTAPLKGGTVSAGYLVGCQLDFGATAGVSGGFTDAKKLRFATPELKVPNGPNSEITILPAQNTYINKNSGGSAGIAISPGQAVFQPVIRTKVDGNTVNAFTFTGTKGGVVYSQERFGVSGCAGFAQARALVNVRVATDEFRGNVTMYGKPFSIG</sequence>
<protein>
    <recommendedName>
        <fullName evidence="5">Porin MspA</fullName>
    </recommendedName>
</protein>
<gene>
    <name evidence="3" type="ORF">GOHSU_19_00640</name>
</gene>
<comment type="caution">
    <text evidence="3">The sequence shown here is derived from an EMBL/GenBank/DDBJ whole genome shotgun (WGS) entry which is preliminary data.</text>
</comment>
<dbReference type="SUPFAM" id="SSF56959">
    <property type="entry name" value="Leukocidin-like"/>
    <property type="match status" value="1"/>
</dbReference>
<feature type="signal peptide" evidence="2">
    <location>
        <begin position="1"/>
        <end position="30"/>
    </location>
</feature>
<name>L7L988_9ACTN</name>
<dbReference type="OrthoDB" id="4540215at2"/>
<dbReference type="STRING" id="1121927.GOHSU_19_00640"/>
<dbReference type="Proteomes" id="UP000053405">
    <property type="component" value="Unassembled WGS sequence"/>
</dbReference>
<proteinExistence type="predicted"/>
<dbReference type="InterPro" id="IPR006311">
    <property type="entry name" value="TAT_signal"/>
</dbReference>
<evidence type="ECO:0000313" key="4">
    <source>
        <dbReference type="Proteomes" id="UP000053405"/>
    </source>
</evidence>
<dbReference type="InterPro" id="IPR036435">
    <property type="entry name" value="Leukocidin/porin_MspA_sf"/>
</dbReference>
<dbReference type="Pfam" id="PF09203">
    <property type="entry name" value="MspA"/>
    <property type="match status" value="1"/>
</dbReference>
<keyword evidence="1 2" id="KW-0732">Signal</keyword>
<dbReference type="PROSITE" id="PS51318">
    <property type="entry name" value="TAT"/>
    <property type="match status" value="1"/>
</dbReference>
<reference evidence="3 4" key="1">
    <citation type="submission" date="2012-12" db="EMBL/GenBank/DDBJ databases">
        <title>Whole genome shotgun sequence of Gordonia hirsuta NBRC 16056.</title>
        <authorList>
            <person name="Isaki-Nakamura S."/>
            <person name="Hosoyama A."/>
            <person name="Tsuchikane K."/>
            <person name="Katsumata H."/>
            <person name="Baba S."/>
            <person name="Yamazaki S."/>
            <person name="Fujita N."/>
        </authorList>
    </citation>
    <scope>NUCLEOTIDE SEQUENCE [LARGE SCALE GENOMIC DNA]</scope>
    <source>
        <strain evidence="3 4">NBRC 16056</strain>
    </source>
</reference>
<dbReference type="AlphaFoldDB" id="L7L988"/>
<organism evidence="3 4">
    <name type="scientific">Gordonia hirsuta DSM 44140 = NBRC 16056</name>
    <dbReference type="NCBI Taxonomy" id="1121927"/>
    <lineage>
        <taxon>Bacteria</taxon>
        <taxon>Bacillati</taxon>
        <taxon>Actinomycetota</taxon>
        <taxon>Actinomycetes</taxon>
        <taxon>Mycobacteriales</taxon>
        <taxon>Gordoniaceae</taxon>
        <taxon>Gordonia</taxon>
    </lineage>
</organism>
<evidence type="ECO:0000256" key="1">
    <source>
        <dbReference type="ARBA" id="ARBA00022729"/>
    </source>
</evidence>
<keyword evidence="4" id="KW-1185">Reference proteome</keyword>
<dbReference type="eggNOG" id="ENOG5033UEF">
    <property type="taxonomic scope" value="Bacteria"/>
</dbReference>
<accession>L7L988</accession>
<dbReference type="Gene3D" id="2.60.40.1650">
    <property type="entry name" value="Porin MspA (Ig-like beta-sandwich domain)"/>
    <property type="match status" value="2"/>
</dbReference>